<name>A0A495JGT4_9ACTN</name>
<sequence length="472" mass="49585">MAYVLGIDIGGSRTTAAVARLWDNTWSPAEVTWLSPHSPTVPAVLHLGANGALTVGDPAEGGTQIDPGQIAREFVARVGDPVPLLVGGENCAAPTLAAGLVGWVIDQVTVREGAPPDRIVVSHPAGWGNYRRGLLHAALWEIGRGDVTLLPEAVTAAESHVAAGFTGRTLAVHTLREQGCTSSVVGRARTGGFTVLGTAGEGEAYGGPELDLDRALGDHVRVELGRQLGPRHLDDPQVRAALLDLPRECARARERLAVATDTDVRLHLPNGPIRVPVTRDLFTELVRPAVQLTVETLVETIRASGLPTDQLDGVLLVGDWARTPLVAELVEAHFPGLVTVAADPGSSAATGAAVAAGQILLPTHPAPRPPEHRPTGPHRDDTAPGRPGSTPAHPDPEWTHTGPTTGRPPGRDLVRADPSPEPPPRPPIRITPLKLPKPRVTGLRTTGRTEPSGTGRDLADQHPGRSSSRGHR</sequence>
<dbReference type="Gene3D" id="3.90.640.10">
    <property type="entry name" value="Actin, Chain A, domain 4"/>
    <property type="match status" value="1"/>
</dbReference>
<keyword evidence="1" id="KW-0547">Nucleotide-binding</keyword>
<dbReference type="GO" id="GO:0005524">
    <property type="term" value="F:ATP binding"/>
    <property type="evidence" value="ECO:0007669"/>
    <property type="project" value="UniProtKB-KW"/>
</dbReference>
<dbReference type="OrthoDB" id="9766019at2"/>
<dbReference type="InterPro" id="IPR013126">
    <property type="entry name" value="Hsp_70_fam"/>
</dbReference>
<feature type="region of interest" description="Disordered" evidence="4">
    <location>
        <begin position="362"/>
        <end position="472"/>
    </location>
</feature>
<dbReference type="SUPFAM" id="SSF53067">
    <property type="entry name" value="Actin-like ATPase domain"/>
    <property type="match status" value="2"/>
</dbReference>
<keyword evidence="2" id="KW-0067">ATP-binding</keyword>
<evidence type="ECO:0000313" key="6">
    <source>
        <dbReference type="Proteomes" id="UP000277671"/>
    </source>
</evidence>
<accession>A0A495JGT4</accession>
<evidence type="ECO:0000256" key="4">
    <source>
        <dbReference type="SAM" id="MobiDB-lite"/>
    </source>
</evidence>
<evidence type="ECO:0000313" key="5">
    <source>
        <dbReference type="EMBL" id="RKR87552.1"/>
    </source>
</evidence>
<gene>
    <name evidence="5" type="ORF">BDK92_1831</name>
</gene>
<protein>
    <submittedName>
        <fullName evidence="5">Hsp70 protein</fullName>
    </submittedName>
</protein>
<feature type="compositionally biased region" description="Basic and acidic residues" evidence="4">
    <location>
        <begin position="369"/>
        <end position="383"/>
    </location>
</feature>
<reference evidence="5 6" key="1">
    <citation type="submission" date="2018-10" db="EMBL/GenBank/DDBJ databases">
        <title>Sequencing the genomes of 1000 actinobacteria strains.</title>
        <authorList>
            <person name="Klenk H.-P."/>
        </authorList>
    </citation>
    <scope>NUCLEOTIDE SEQUENCE [LARGE SCALE GENOMIC DNA]</scope>
    <source>
        <strain evidence="5 6">DSM 45175</strain>
    </source>
</reference>
<dbReference type="EMBL" id="RBKT01000001">
    <property type="protein sequence ID" value="RKR87552.1"/>
    <property type="molecule type" value="Genomic_DNA"/>
</dbReference>
<organism evidence="5 6">
    <name type="scientific">Micromonospora pisi</name>
    <dbReference type="NCBI Taxonomy" id="589240"/>
    <lineage>
        <taxon>Bacteria</taxon>
        <taxon>Bacillati</taxon>
        <taxon>Actinomycetota</taxon>
        <taxon>Actinomycetes</taxon>
        <taxon>Micromonosporales</taxon>
        <taxon>Micromonosporaceae</taxon>
        <taxon>Micromonospora</taxon>
    </lineage>
</organism>
<evidence type="ECO:0000256" key="2">
    <source>
        <dbReference type="ARBA" id="ARBA00022840"/>
    </source>
</evidence>
<feature type="compositionally biased region" description="Polar residues" evidence="4">
    <location>
        <begin position="443"/>
        <end position="452"/>
    </location>
</feature>
<proteinExistence type="predicted"/>
<dbReference type="AlphaFoldDB" id="A0A495JGT4"/>
<dbReference type="InterPro" id="IPR043129">
    <property type="entry name" value="ATPase_NBD"/>
</dbReference>
<dbReference type="Gene3D" id="3.30.420.40">
    <property type="match status" value="2"/>
</dbReference>
<evidence type="ECO:0000256" key="1">
    <source>
        <dbReference type="ARBA" id="ARBA00022741"/>
    </source>
</evidence>
<dbReference type="PANTHER" id="PTHR19375">
    <property type="entry name" value="HEAT SHOCK PROTEIN 70KDA"/>
    <property type="match status" value="1"/>
</dbReference>
<dbReference type="GO" id="GO:0140662">
    <property type="term" value="F:ATP-dependent protein folding chaperone"/>
    <property type="evidence" value="ECO:0007669"/>
    <property type="project" value="InterPro"/>
</dbReference>
<keyword evidence="3" id="KW-0143">Chaperone</keyword>
<dbReference type="RefSeq" id="WP_121156311.1">
    <property type="nucleotide sequence ID" value="NZ_RBKT01000001.1"/>
</dbReference>
<feature type="compositionally biased region" description="Pro residues" evidence="4">
    <location>
        <begin position="419"/>
        <end position="429"/>
    </location>
</feature>
<evidence type="ECO:0000256" key="3">
    <source>
        <dbReference type="ARBA" id="ARBA00023186"/>
    </source>
</evidence>
<comment type="caution">
    <text evidence="5">The sequence shown here is derived from an EMBL/GenBank/DDBJ whole genome shotgun (WGS) entry which is preliminary data.</text>
</comment>
<dbReference type="Proteomes" id="UP000277671">
    <property type="component" value="Unassembled WGS sequence"/>
</dbReference>
<keyword evidence="6" id="KW-1185">Reference proteome</keyword>
<dbReference type="Pfam" id="PF00012">
    <property type="entry name" value="HSP70"/>
    <property type="match status" value="1"/>
</dbReference>